<feature type="domain" description="GH18" evidence="4">
    <location>
        <begin position="46"/>
        <end position="337"/>
    </location>
</feature>
<reference evidence="5" key="1">
    <citation type="journal article" date="2021" name="PeerJ">
        <title>Extensive microbial diversity within the chicken gut microbiome revealed by metagenomics and culture.</title>
        <authorList>
            <person name="Gilroy R."/>
            <person name="Ravi A."/>
            <person name="Getino M."/>
            <person name="Pursley I."/>
            <person name="Horton D.L."/>
            <person name="Alikhan N.F."/>
            <person name="Baker D."/>
            <person name="Gharbi K."/>
            <person name="Hall N."/>
            <person name="Watson M."/>
            <person name="Adriaenssens E.M."/>
            <person name="Foster-Nyarko E."/>
            <person name="Jarju S."/>
            <person name="Secka A."/>
            <person name="Antonio M."/>
            <person name="Oren A."/>
            <person name="Chaudhuri R.R."/>
            <person name="La Ragione R."/>
            <person name="Hildebrand F."/>
            <person name="Pallen M.J."/>
        </authorList>
    </citation>
    <scope>NUCLEOTIDE SEQUENCE</scope>
    <source>
        <strain evidence="5">ChiHjej12B11-24981</strain>
    </source>
</reference>
<dbReference type="GO" id="GO:0004553">
    <property type="term" value="F:hydrolase activity, hydrolyzing O-glycosyl compounds"/>
    <property type="evidence" value="ECO:0007669"/>
    <property type="project" value="InterPro"/>
</dbReference>
<evidence type="ECO:0000259" key="4">
    <source>
        <dbReference type="PROSITE" id="PS51910"/>
    </source>
</evidence>
<dbReference type="InterPro" id="IPR017853">
    <property type="entry name" value="GH"/>
</dbReference>
<feature type="chain" id="PRO_5038972496" description="GH18 domain-containing protein" evidence="3">
    <location>
        <begin position="22"/>
        <end position="337"/>
    </location>
</feature>
<dbReference type="InterPro" id="IPR032320">
    <property type="entry name" value="GH18_BT1044-like"/>
</dbReference>
<name>A0A9D2CXQ8_9BACE</name>
<protein>
    <recommendedName>
        <fullName evidence="4">GH18 domain-containing protein</fullName>
    </recommendedName>
</protein>
<dbReference type="AlphaFoldDB" id="A0A9D2CXQ8"/>
<evidence type="ECO:0000313" key="6">
    <source>
        <dbReference type="Proteomes" id="UP000824023"/>
    </source>
</evidence>
<dbReference type="Pfam" id="PF16141">
    <property type="entry name" value="GH18_BT1044-like"/>
    <property type="match status" value="1"/>
</dbReference>
<dbReference type="SUPFAM" id="SSF51445">
    <property type="entry name" value="(Trans)glycosidases"/>
    <property type="match status" value="1"/>
</dbReference>
<reference evidence="5" key="2">
    <citation type="submission" date="2021-04" db="EMBL/GenBank/DDBJ databases">
        <authorList>
            <person name="Gilroy R."/>
        </authorList>
    </citation>
    <scope>NUCLEOTIDE SEQUENCE</scope>
    <source>
        <strain evidence="5">ChiHjej12B11-24981</strain>
    </source>
</reference>
<accession>A0A9D2CXQ8</accession>
<dbReference type="InterPro" id="IPR001579">
    <property type="entry name" value="Glyco_hydro_18_chit_AS"/>
</dbReference>
<dbReference type="InterPro" id="IPR001223">
    <property type="entry name" value="Glyco_hydro18_cat"/>
</dbReference>
<organism evidence="5 6">
    <name type="scientific">Candidatus Bacteroides merdipullorum</name>
    <dbReference type="NCBI Taxonomy" id="2838474"/>
    <lineage>
        <taxon>Bacteria</taxon>
        <taxon>Pseudomonadati</taxon>
        <taxon>Bacteroidota</taxon>
        <taxon>Bacteroidia</taxon>
        <taxon>Bacteroidales</taxon>
        <taxon>Bacteroidaceae</taxon>
        <taxon>Bacteroides</taxon>
    </lineage>
</organism>
<sequence>MKRMNIKVNLLALLAFGLAGGAVTSCTEVENEVIQKPYTYSDQYYANLRAYKASDHQVSFMWFADYSSSHSAGIRFVGLPDSLDICSLWGGIPSDVEGKPYTFYNPMVYEEMRFCQKVKGMKMTYVTFPSIGVHPEFVEGVPEEQWIQAYGDSLLKIVYDNDLDGLDLDYEIAGDWMHGSNFVRLIEYLGQYIGPKGSDPDKLLMVDFYADYPLSGTEPYVSYFVRQAYTQGFSEHNAQYLQGYYNSISWTAPSKFIVTENIGDHWQNGGSPFTEADGNQYKENGERLYSLEGMARWNPVQGKKGGFGAFYGHRDYNSNPPYKHFRNAIQAQNPAVK</sequence>
<keyword evidence="2" id="KW-0326">Glycosidase</keyword>
<evidence type="ECO:0000256" key="1">
    <source>
        <dbReference type="ARBA" id="ARBA00022801"/>
    </source>
</evidence>
<dbReference type="EMBL" id="DXCK01000118">
    <property type="protein sequence ID" value="HIZ02332.1"/>
    <property type="molecule type" value="Genomic_DNA"/>
</dbReference>
<proteinExistence type="predicted"/>
<evidence type="ECO:0000256" key="3">
    <source>
        <dbReference type="SAM" id="SignalP"/>
    </source>
</evidence>
<dbReference type="PROSITE" id="PS51257">
    <property type="entry name" value="PROKAR_LIPOPROTEIN"/>
    <property type="match status" value="1"/>
</dbReference>
<dbReference type="Gene3D" id="3.20.20.80">
    <property type="entry name" value="Glycosidases"/>
    <property type="match status" value="1"/>
</dbReference>
<evidence type="ECO:0000256" key="2">
    <source>
        <dbReference type="ARBA" id="ARBA00023295"/>
    </source>
</evidence>
<feature type="signal peptide" evidence="3">
    <location>
        <begin position="1"/>
        <end position="21"/>
    </location>
</feature>
<keyword evidence="1" id="KW-0378">Hydrolase</keyword>
<keyword evidence="3" id="KW-0732">Signal</keyword>
<dbReference type="GO" id="GO:0005975">
    <property type="term" value="P:carbohydrate metabolic process"/>
    <property type="evidence" value="ECO:0007669"/>
    <property type="project" value="InterPro"/>
</dbReference>
<dbReference type="Proteomes" id="UP000824023">
    <property type="component" value="Unassembled WGS sequence"/>
</dbReference>
<gene>
    <name evidence="5" type="ORF">H9819_08830</name>
</gene>
<evidence type="ECO:0000313" key="5">
    <source>
        <dbReference type="EMBL" id="HIZ02332.1"/>
    </source>
</evidence>
<dbReference type="PROSITE" id="PS51910">
    <property type="entry name" value="GH18_2"/>
    <property type="match status" value="1"/>
</dbReference>
<dbReference type="PROSITE" id="PS01095">
    <property type="entry name" value="GH18_1"/>
    <property type="match status" value="1"/>
</dbReference>
<comment type="caution">
    <text evidence="5">The sequence shown here is derived from an EMBL/GenBank/DDBJ whole genome shotgun (WGS) entry which is preliminary data.</text>
</comment>